<keyword evidence="7 11" id="KW-0479">Metal-binding</keyword>
<dbReference type="InterPro" id="IPR004030">
    <property type="entry name" value="NOS_N"/>
</dbReference>
<comment type="caution">
    <text evidence="14">The sequence shown here is derived from an EMBL/GenBank/DDBJ whole genome shotgun (WGS) entry which is preliminary data.</text>
</comment>
<keyword evidence="9 11" id="KW-0408">Iron</keyword>
<proteinExistence type="inferred from homology"/>
<comment type="miscellaneous">
    <text evidence="11">This protein is similar to the oxygenase domain of eukaryotic nitric oxide synthases but lacks the reductase domain which, in eukaryotes, is responsible for transfer of electrons to the ferric heme during nitric oxide synthesis.</text>
</comment>
<evidence type="ECO:0000313" key="14">
    <source>
        <dbReference type="EMBL" id="MDV2886632.1"/>
    </source>
</evidence>
<evidence type="ECO:0000256" key="9">
    <source>
        <dbReference type="ARBA" id="ARBA00023004"/>
    </source>
</evidence>
<keyword evidence="6 11" id="KW-0349">Heme</keyword>
<dbReference type="Gene3D" id="3.90.440.10">
    <property type="entry name" value="Nitric Oxide Synthase,Heme Domain,Chain A domain 2"/>
    <property type="match status" value="1"/>
</dbReference>
<dbReference type="EMBL" id="JAWJAY010000004">
    <property type="protein sequence ID" value="MDV2886632.1"/>
    <property type="molecule type" value="Genomic_DNA"/>
</dbReference>
<evidence type="ECO:0000256" key="5">
    <source>
        <dbReference type="ARBA" id="ARBA00018859"/>
    </source>
</evidence>
<comment type="similarity">
    <text evidence="3 11">Belongs to the NOS family. Bacterial NOS oxygenase subfamily.</text>
</comment>
<evidence type="ECO:0000313" key="15">
    <source>
        <dbReference type="Proteomes" id="UP001285636"/>
    </source>
</evidence>
<dbReference type="InterPro" id="IPR044940">
    <property type="entry name" value="NOS_dom_2"/>
</dbReference>
<comment type="function">
    <text evidence="2 11">Catalyzes the production of nitric oxide.</text>
</comment>
<reference evidence="14" key="1">
    <citation type="submission" date="2023-10" db="EMBL/GenBank/DDBJ databases">
        <title>Screening of Alkalihalophilus pseudofirmusBZ-TG-HK211 and Its Alleviation of Salt Stress on Rapeseed Growth.</title>
        <authorList>
            <person name="Zhao B."/>
            <person name="Guo T."/>
        </authorList>
    </citation>
    <scope>NUCLEOTIDE SEQUENCE</scope>
    <source>
        <strain evidence="14">BZ-TG-HK211</strain>
    </source>
</reference>
<dbReference type="InterPro" id="IPR044943">
    <property type="entry name" value="NOS_dom_1"/>
</dbReference>
<gene>
    <name evidence="14" type="ORF">RYX45_15680</name>
</gene>
<dbReference type="PROSITE" id="PS60001">
    <property type="entry name" value="NOS"/>
    <property type="match status" value="1"/>
</dbReference>
<sequence>MNASNQPTKLKSEAASFLTQCYSELGLSNIQLNQRIDEVNQEIEQTGTYTHTREELRHGAKMAWRNSNRCIGRLFWESMHVLDERGLSKEEEVADALFYHLTYATNEGKVIPTITVFKPASNNQVPVRIWNHQLIRYAGYETESGTIGDPASIAFTKQCEELGWKGEGTPFDVLPLVIQCGKRTPKWFEIPKECIMEVPLTHPTKPQFKQLNLKWYGVPFISDMRLEIGGIDYVAAPFNGWYMGTEIGARNLADETRYHMLPKVAGIFGLDCEREAYLWRDAALVELNRAVLYSFKEAGVSIVDHHTAAKQFKRFEEREEDAGRPVTGMWSWLIPPMSPAATHIFHKDYDNNVVSPNYFYQEQPYK</sequence>
<protein>
    <recommendedName>
        <fullName evidence="5 11">Nitric oxide synthase oxygenase</fullName>
        <ecNumber evidence="4 11">1.14.14.47</ecNumber>
    </recommendedName>
</protein>
<evidence type="ECO:0000256" key="6">
    <source>
        <dbReference type="ARBA" id="ARBA00022617"/>
    </source>
</evidence>
<dbReference type="Gene3D" id="3.90.340.10">
    <property type="entry name" value="Nitric Oxide Synthase, Chain A, domain 1"/>
    <property type="match status" value="1"/>
</dbReference>
<evidence type="ECO:0000259" key="13">
    <source>
        <dbReference type="PROSITE" id="PS60001"/>
    </source>
</evidence>
<evidence type="ECO:0000256" key="10">
    <source>
        <dbReference type="ARBA" id="ARBA00048713"/>
    </source>
</evidence>
<dbReference type="InterPro" id="IPR036119">
    <property type="entry name" value="NOS_N_sf"/>
</dbReference>
<dbReference type="SUPFAM" id="SSF56512">
    <property type="entry name" value="Nitric oxide (NO) synthase oxygenase domain"/>
    <property type="match status" value="1"/>
</dbReference>
<evidence type="ECO:0000256" key="3">
    <source>
        <dbReference type="ARBA" id="ARBA00005411"/>
    </source>
</evidence>
<dbReference type="PANTHER" id="PTHR43410:SF1">
    <property type="entry name" value="NITRIC OXIDE SYNTHASE"/>
    <property type="match status" value="1"/>
</dbReference>
<dbReference type="Pfam" id="PF02898">
    <property type="entry name" value="NO_synthase"/>
    <property type="match status" value="1"/>
</dbReference>
<evidence type="ECO:0000256" key="2">
    <source>
        <dbReference type="ARBA" id="ARBA00002642"/>
    </source>
</evidence>
<dbReference type="Proteomes" id="UP001285636">
    <property type="component" value="Unassembled WGS sequence"/>
</dbReference>
<evidence type="ECO:0000256" key="8">
    <source>
        <dbReference type="ARBA" id="ARBA00023002"/>
    </source>
</evidence>
<keyword evidence="8 11" id="KW-0560">Oxidoreductase</keyword>
<dbReference type="GO" id="GO:0006809">
    <property type="term" value="P:nitric oxide biosynthetic process"/>
    <property type="evidence" value="ECO:0007669"/>
    <property type="project" value="InterPro"/>
</dbReference>
<dbReference type="PIRSF" id="PIRSF037219">
    <property type="entry name" value="NOS_oxygenase"/>
    <property type="match status" value="1"/>
</dbReference>
<accession>A0AAJ2U3T5</accession>
<evidence type="ECO:0000256" key="12">
    <source>
        <dbReference type="PIRSR" id="PIRSR037219-1"/>
    </source>
</evidence>
<evidence type="ECO:0000256" key="7">
    <source>
        <dbReference type="ARBA" id="ARBA00022723"/>
    </source>
</evidence>
<dbReference type="EC" id="1.14.14.47" evidence="4 11"/>
<dbReference type="AlphaFoldDB" id="A0AAJ2U3T5"/>
<dbReference type="GO" id="GO:0046872">
    <property type="term" value="F:metal ion binding"/>
    <property type="evidence" value="ECO:0007669"/>
    <property type="project" value="UniProtKB-KW"/>
</dbReference>
<dbReference type="InterPro" id="IPR017142">
    <property type="entry name" value="Nitric_oxide_synthase_Oase-su"/>
</dbReference>
<dbReference type="InterPro" id="IPR044944">
    <property type="entry name" value="NOS_dom_3"/>
</dbReference>
<dbReference type="Gene3D" id="3.90.1230.10">
    <property type="entry name" value="Nitric Oxide Synthase, Chain A, domain 3"/>
    <property type="match status" value="1"/>
</dbReference>
<evidence type="ECO:0000256" key="4">
    <source>
        <dbReference type="ARBA" id="ARBA00012735"/>
    </source>
</evidence>
<evidence type="ECO:0000256" key="11">
    <source>
        <dbReference type="PIRNR" id="PIRNR037219"/>
    </source>
</evidence>
<dbReference type="RefSeq" id="WP_323467306.1">
    <property type="nucleotide sequence ID" value="NZ_CP144224.1"/>
</dbReference>
<comment type="cofactor">
    <cofactor evidence="1 11 12">
        <name>heme</name>
        <dbReference type="ChEBI" id="CHEBI:30413"/>
    </cofactor>
</comment>
<comment type="subunit">
    <text evidence="11">Homodimer.</text>
</comment>
<dbReference type="CDD" id="cd00794">
    <property type="entry name" value="NOS_oxygenase_prok"/>
    <property type="match status" value="1"/>
</dbReference>
<evidence type="ECO:0000256" key="1">
    <source>
        <dbReference type="ARBA" id="ARBA00001971"/>
    </source>
</evidence>
<dbReference type="GO" id="GO:0004517">
    <property type="term" value="F:nitric-oxide synthase activity"/>
    <property type="evidence" value="ECO:0007669"/>
    <property type="project" value="InterPro"/>
</dbReference>
<feature type="binding site" description="axial binding residue" evidence="12">
    <location>
        <position position="70"/>
    </location>
    <ligand>
        <name>heme</name>
        <dbReference type="ChEBI" id="CHEBI:30413"/>
    </ligand>
    <ligandPart>
        <name>Fe</name>
        <dbReference type="ChEBI" id="CHEBI:18248"/>
    </ligandPart>
</feature>
<dbReference type="InterPro" id="IPR050607">
    <property type="entry name" value="NOS"/>
</dbReference>
<name>A0AAJ2U3T5_ALKPS</name>
<organism evidence="14 15">
    <name type="scientific">Alkalihalophilus pseudofirmus</name>
    <name type="common">Bacillus pseudofirmus</name>
    <dbReference type="NCBI Taxonomy" id="79885"/>
    <lineage>
        <taxon>Bacteria</taxon>
        <taxon>Bacillati</taxon>
        <taxon>Bacillota</taxon>
        <taxon>Bacilli</taxon>
        <taxon>Bacillales</taxon>
        <taxon>Bacillaceae</taxon>
        <taxon>Alkalihalophilus</taxon>
    </lineage>
</organism>
<dbReference type="GO" id="GO:0020037">
    <property type="term" value="F:heme binding"/>
    <property type="evidence" value="ECO:0007669"/>
    <property type="project" value="InterPro"/>
</dbReference>
<feature type="domain" description="Nitric oxide synthase (NOS)" evidence="13">
    <location>
        <begin position="69"/>
        <end position="76"/>
    </location>
</feature>
<dbReference type="PANTHER" id="PTHR43410">
    <property type="entry name" value="NITRIC OXIDE SYNTHASE OXYGENASE"/>
    <property type="match status" value="1"/>
</dbReference>
<comment type="catalytic activity">
    <reaction evidence="10">
        <text>3 reduced [flavodoxin] + 2 L-arginine + 4 O2 = 3 oxidized [flavodoxin] + 2 L-citrulline + 2 nitric oxide + 4 H2O + 5 H(+)</text>
        <dbReference type="Rhea" id="RHEA:52324"/>
        <dbReference type="Rhea" id="RHEA-COMP:10622"/>
        <dbReference type="Rhea" id="RHEA-COMP:10623"/>
        <dbReference type="ChEBI" id="CHEBI:15377"/>
        <dbReference type="ChEBI" id="CHEBI:15378"/>
        <dbReference type="ChEBI" id="CHEBI:15379"/>
        <dbReference type="ChEBI" id="CHEBI:16480"/>
        <dbReference type="ChEBI" id="CHEBI:32682"/>
        <dbReference type="ChEBI" id="CHEBI:57618"/>
        <dbReference type="ChEBI" id="CHEBI:57743"/>
        <dbReference type="ChEBI" id="CHEBI:58210"/>
        <dbReference type="EC" id="1.14.14.47"/>
    </reaction>
</comment>